<keyword evidence="3" id="KW-1185">Reference proteome</keyword>
<dbReference type="Proteomes" id="UP001501563">
    <property type="component" value="Unassembled WGS sequence"/>
</dbReference>
<proteinExistence type="predicted"/>
<name>A0ABP7KVW8_9ACTN</name>
<feature type="transmembrane region" description="Helical" evidence="1">
    <location>
        <begin position="42"/>
        <end position="62"/>
    </location>
</feature>
<protein>
    <recommendedName>
        <fullName evidence="4">Flp family type IVb pilin</fullName>
    </recommendedName>
</protein>
<evidence type="ECO:0000313" key="2">
    <source>
        <dbReference type="EMBL" id="GAA3888678.1"/>
    </source>
</evidence>
<evidence type="ECO:0000313" key="3">
    <source>
        <dbReference type="Proteomes" id="UP001501563"/>
    </source>
</evidence>
<accession>A0ABP7KVW8</accession>
<dbReference type="EMBL" id="BAAAZA010000024">
    <property type="protein sequence ID" value="GAA3888678.1"/>
    <property type="molecule type" value="Genomic_DNA"/>
</dbReference>
<keyword evidence="1" id="KW-1133">Transmembrane helix</keyword>
<organism evidence="2 3">
    <name type="scientific">Streptomyces lannensis</name>
    <dbReference type="NCBI Taxonomy" id="766498"/>
    <lineage>
        <taxon>Bacteria</taxon>
        <taxon>Bacillati</taxon>
        <taxon>Actinomycetota</taxon>
        <taxon>Actinomycetes</taxon>
        <taxon>Kitasatosporales</taxon>
        <taxon>Streptomycetaceae</taxon>
        <taxon>Streptomyces</taxon>
    </lineage>
</organism>
<keyword evidence="1" id="KW-0472">Membrane</keyword>
<evidence type="ECO:0008006" key="4">
    <source>
        <dbReference type="Google" id="ProtNLM"/>
    </source>
</evidence>
<reference evidence="3" key="1">
    <citation type="journal article" date="2019" name="Int. J. Syst. Evol. Microbiol.">
        <title>The Global Catalogue of Microorganisms (GCM) 10K type strain sequencing project: providing services to taxonomists for standard genome sequencing and annotation.</title>
        <authorList>
            <consortium name="The Broad Institute Genomics Platform"/>
            <consortium name="The Broad Institute Genome Sequencing Center for Infectious Disease"/>
            <person name="Wu L."/>
            <person name="Ma J."/>
        </authorList>
    </citation>
    <scope>NUCLEOTIDE SEQUENCE [LARGE SCALE GENOMIC DNA]</scope>
    <source>
        <strain evidence="3">JCM 16578</strain>
    </source>
</reference>
<keyword evidence="1" id="KW-0812">Transmembrane</keyword>
<evidence type="ECO:0000256" key="1">
    <source>
        <dbReference type="SAM" id="Phobius"/>
    </source>
</evidence>
<sequence>MFSPTVLRSAVRSDGRADAMAGFDRWRQTLVSRMRGEGRDAGAGFVEYAGLMIIIAGIFTLIDQLGLDGLISGAIGDAVDRVIGGGG</sequence>
<comment type="caution">
    <text evidence="2">The sequence shown here is derived from an EMBL/GenBank/DDBJ whole genome shotgun (WGS) entry which is preliminary data.</text>
</comment>
<gene>
    <name evidence="2" type="ORF">GCM10022207_65210</name>
</gene>